<dbReference type="Proteomes" id="UP000054047">
    <property type="component" value="Unassembled WGS sequence"/>
</dbReference>
<keyword evidence="2" id="KW-1185">Reference proteome</keyword>
<evidence type="ECO:0000313" key="2">
    <source>
        <dbReference type="Proteomes" id="UP000054047"/>
    </source>
</evidence>
<accession>A0A0C2G5R0</accession>
<name>A0A0C2G5R0_9BILA</name>
<proteinExistence type="predicted"/>
<protein>
    <submittedName>
        <fullName evidence="1">Uncharacterized protein</fullName>
    </submittedName>
</protein>
<dbReference type="EMBL" id="KN735907">
    <property type="protein sequence ID" value="KIH56330.1"/>
    <property type="molecule type" value="Genomic_DNA"/>
</dbReference>
<sequence>MASTKAPFKSKDSSLRRTVVSVMSQIARRVKRTGIEQLLAVLSENLRVFPGVECLCPGICLGSIGSIEESV</sequence>
<evidence type="ECO:0000313" key="1">
    <source>
        <dbReference type="EMBL" id="KIH56330.1"/>
    </source>
</evidence>
<organism evidence="1 2">
    <name type="scientific">Ancylostoma duodenale</name>
    <dbReference type="NCBI Taxonomy" id="51022"/>
    <lineage>
        <taxon>Eukaryota</taxon>
        <taxon>Metazoa</taxon>
        <taxon>Ecdysozoa</taxon>
        <taxon>Nematoda</taxon>
        <taxon>Chromadorea</taxon>
        <taxon>Rhabditida</taxon>
        <taxon>Rhabditina</taxon>
        <taxon>Rhabditomorpha</taxon>
        <taxon>Strongyloidea</taxon>
        <taxon>Ancylostomatidae</taxon>
        <taxon>Ancylostomatinae</taxon>
        <taxon>Ancylostoma</taxon>
    </lineage>
</organism>
<gene>
    <name evidence="1" type="ORF">ANCDUO_13490</name>
</gene>
<dbReference type="AlphaFoldDB" id="A0A0C2G5R0"/>
<reference evidence="1 2" key="1">
    <citation type="submission" date="2013-12" db="EMBL/GenBank/DDBJ databases">
        <title>Draft genome of the parsitic nematode Ancylostoma duodenale.</title>
        <authorList>
            <person name="Mitreva M."/>
        </authorList>
    </citation>
    <scope>NUCLEOTIDE SEQUENCE [LARGE SCALE GENOMIC DNA]</scope>
    <source>
        <strain evidence="1 2">Zhejiang</strain>
    </source>
</reference>